<dbReference type="GO" id="GO:0006284">
    <property type="term" value="P:base-excision repair"/>
    <property type="evidence" value="ECO:0007669"/>
    <property type="project" value="TreeGrafter"/>
</dbReference>
<dbReference type="InterPro" id="IPR043519">
    <property type="entry name" value="NT_sf"/>
</dbReference>
<evidence type="ECO:0000256" key="4">
    <source>
        <dbReference type="ARBA" id="ARBA00008323"/>
    </source>
</evidence>
<reference evidence="29" key="1">
    <citation type="submission" date="2022-08" db="UniProtKB">
        <authorList>
            <consortium name="EnsemblMetazoa"/>
        </authorList>
    </citation>
    <scope>IDENTIFICATION</scope>
    <source>
        <strain evidence="29">05x7-T-G4-1.051#20</strain>
    </source>
</reference>
<dbReference type="InterPro" id="IPR029398">
    <property type="entry name" value="PolB_thumb"/>
</dbReference>
<evidence type="ECO:0000256" key="20">
    <source>
        <dbReference type="ARBA" id="ARBA00023242"/>
    </source>
</evidence>
<dbReference type="InterPro" id="IPR028207">
    <property type="entry name" value="DNA_pol_B_palm_palm"/>
</dbReference>
<evidence type="ECO:0000256" key="11">
    <source>
        <dbReference type="ARBA" id="ARBA00022723"/>
    </source>
</evidence>
<evidence type="ECO:0000256" key="5">
    <source>
        <dbReference type="ARBA" id="ARBA00022481"/>
    </source>
</evidence>
<evidence type="ECO:0000256" key="15">
    <source>
        <dbReference type="ARBA" id="ARBA00022932"/>
    </source>
</evidence>
<evidence type="ECO:0000256" key="25">
    <source>
        <dbReference type="PIRSR" id="PIRSR622312-50"/>
    </source>
</evidence>
<dbReference type="InterPro" id="IPR022312">
    <property type="entry name" value="DNA_pol_X"/>
</dbReference>
<accession>A0A8W8NA07</accession>
<feature type="domain" description="Helix-hairpin-helix DNA-binding motif class 1" evidence="27">
    <location>
        <begin position="135"/>
        <end position="154"/>
    </location>
</feature>
<dbReference type="Pfam" id="PF14792">
    <property type="entry name" value="DNA_pol_B_palm"/>
    <property type="match status" value="1"/>
</dbReference>
<dbReference type="PRINTS" id="PR00870">
    <property type="entry name" value="DNAPOLXBETA"/>
</dbReference>
<dbReference type="InterPro" id="IPR018944">
    <property type="entry name" value="DNA_pol_lambd_fingers_domain"/>
</dbReference>
<dbReference type="Pfam" id="PF14791">
    <property type="entry name" value="DNA_pol_B_thumb"/>
    <property type="match status" value="1"/>
</dbReference>
<evidence type="ECO:0000256" key="22">
    <source>
        <dbReference type="ARBA" id="ARBA00044678"/>
    </source>
</evidence>
<dbReference type="PANTHER" id="PTHR11276">
    <property type="entry name" value="DNA POLYMERASE TYPE-X FAMILY MEMBER"/>
    <property type="match status" value="1"/>
</dbReference>
<comment type="function">
    <text evidence="23">Repair polymerase that plays a key role in base-excision repair. During this process, the damaged base is excised by specific DNA glycosylases, the DNA backbone is nicked at the abasic site by an apurinic/apyrimidic (AP) endonuclease, and POLB removes 5'-deoxyribose-phosphate from the preincised AP site acting as a 5'-deoxyribose-phosphate lyase (5'-dRP lyase); through its DNA polymerase activity, it adds one nucleotide to the 3' end of the arising single-nucleotide gap. Conducts 'gap-filling' DNA synthesis in a stepwise distributive fashion rather than in a processive fashion as for other DNA polymerases. It is also able to cleave sugar-phosphate bonds 3' to an intact AP site, acting as an AP lyase.</text>
</comment>
<dbReference type="FunFam" id="3.30.210.10:FF:000002">
    <property type="entry name" value="DNA polymerase"/>
    <property type="match status" value="1"/>
</dbReference>
<comment type="similarity">
    <text evidence="4 26">Belongs to the DNA polymerase type-X family.</text>
</comment>
<comment type="cofactor">
    <cofactor evidence="1">
        <name>Mg(2+)</name>
        <dbReference type="ChEBI" id="CHEBI:18420"/>
    </cofactor>
</comment>
<keyword evidence="6" id="KW-0963">Cytoplasm</keyword>
<comment type="catalytic activity">
    <reaction evidence="24 26">
        <text>DNA(n) + a 2'-deoxyribonucleoside 5'-triphosphate = DNA(n+1) + diphosphate</text>
        <dbReference type="Rhea" id="RHEA:22508"/>
        <dbReference type="Rhea" id="RHEA-COMP:17339"/>
        <dbReference type="Rhea" id="RHEA-COMP:17340"/>
        <dbReference type="ChEBI" id="CHEBI:33019"/>
        <dbReference type="ChEBI" id="CHEBI:61560"/>
        <dbReference type="ChEBI" id="CHEBI:173112"/>
        <dbReference type="EC" id="2.7.7.7"/>
    </reaction>
</comment>
<evidence type="ECO:0000256" key="8">
    <source>
        <dbReference type="ARBA" id="ARBA00022679"/>
    </source>
</evidence>
<evidence type="ECO:0000256" key="13">
    <source>
        <dbReference type="ARBA" id="ARBA00022842"/>
    </source>
</evidence>
<dbReference type="Proteomes" id="UP000005408">
    <property type="component" value="Unassembled WGS sequence"/>
</dbReference>
<dbReference type="FunFam" id="3.30.460.10:FF:000021">
    <property type="entry name" value="DNA polymerase beta"/>
    <property type="match status" value="1"/>
</dbReference>
<dbReference type="GO" id="GO:0005737">
    <property type="term" value="C:cytoplasm"/>
    <property type="evidence" value="ECO:0007669"/>
    <property type="project" value="UniProtKB-SubCell"/>
</dbReference>
<evidence type="ECO:0000259" key="28">
    <source>
        <dbReference type="SMART" id="SM00483"/>
    </source>
</evidence>
<proteinExistence type="inferred from homology"/>
<keyword evidence="19" id="KW-0456">Lyase</keyword>
<evidence type="ECO:0000256" key="7">
    <source>
        <dbReference type="ARBA" id="ARBA00022634"/>
    </source>
</evidence>
<dbReference type="EnsemblMetazoa" id="G447.2">
    <property type="protein sequence ID" value="G447.2:cds"/>
    <property type="gene ID" value="G447"/>
</dbReference>
<evidence type="ECO:0000313" key="30">
    <source>
        <dbReference type="Proteomes" id="UP000005408"/>
    </source>
</evidence>
<feature type="domain" description="Helix-hairpin-helix DNA-binding motif class 1" evidence="27">
    <location>
        <begin position="94"/>
        <end position="113"/>
    </location>
</feature>
<keyword evidence="9 26" id="KW-0548">Nucleotidyltransferase</keyword>
<keyword evidence="18 26" id="KW-0234">DNA repair</keyword>
<dbReference type="GO" id="GO:0006260">
    <property type="term" value="P:DNA replication"/>
    <property type="evidence" value="ECO:0007669"/>
    <property type="project" value="UniProtKB-KW"/>
</dbReference>
<protein>
    <recommendedName>
        <fullName evidence="26">DNA polymerase</fullName>
        <ecNumber evidence="26">2.7.7.7</ecNumber>
    </recommendedName>
</protein>
<dbReference type="AlphaFoldDB" id="A0A8W8NA07"/>
<dbReference type="PRINTS" id="PR00869">
    <property type="entry name" value="DNAPOLX"/>
</dbReference>
<dbReference type="Pfam" id="PF10391">
    <property type="entry name" value="DNA_pol_lambd_f"/>
    <property type="match status" value="1"/>
</dbReference>
<dbReference type="FunFam" id="1.10.150.110:FF:000002">
    <property type="entry name" value="DNA polymerase beta"/>
    <property type="match status" value="1"/>
</dbReference>
<keyword evidence="20 26" id="KW-0539">Nucleus</keyword>
<dbReference type="PROSITE" id="PS00522">
    <property type="entry name" value="DNA_POLYMERASE_X"/>
    <property type="match status" value="1"/>
</dbReference>
<keyword evidence="30" id="KW-1185">Reference proteome</keyword>
<evidence type="ECO:0000256" key="23">
    <source>
        <dbReference type="ARBA" id="ARBA00045548"/>
    </source>
</evidence>
<dbReference type="InterPro" id="IPR019843">
    <property type="entry name" value="DNA_pol-X_BS"/>
</dbReference>
<dbReference type="GO" id="GO:0003677">
    <property type="term" value="F:DNA binding"/>
    <property type="evidence" value="ECO:0007669"/>
    <property type="project" value="UniProtKB-UniRule"/>
</dbReference>
<feature type="active site" description="Nucleophile; Schiff-base intermediate with DNA; for 5'-dRP lyase activity" evidence="25">
    <location>
        <position position="109"/>
    </location>
</feature>
<evidence type="ECO:0000256" key="1">
    <source>
        <dbReference type="ARBA" id="ARBA00001946"/>
    </source>
</evidence>
<evidence type="ECO:0000256" key="21">
    <source>
        <dbReference type="ARBA" id="ARBA00044632"/>
    </source>
</evidence>
<keyword evidence="8 26" id="KW-0808">Transferase</keyword>
<evidence type="ECO:0000256" key="19">
    <source>
        <dbReference type="ARBA" id="ARBA00023239"/>
    </source>
</evidence>
<dbReference type="GO" id="GO:0005634">
    <property type="term" value="C:nucleus"/>
    <property type="evidence" value="ECO:0007669"/>
    <property type="project" value="UniProtKB-SubCell"/>
</dbReference>
<evidence type="ECO:0000256" key="16">
    <source>
        <dbReference type="ARBA" id="ARBA00023053"/>
    </source>
</evidence>
<evidence type="ECO:0000256" key="3">
    <source>
        <dbReference type="ARBA" id="ARBA00004496"/>
    </source>
</evidence>
<comment type="subcellular location">
    <subcellularLocation>
        <location evidence="3">Cytoplasm</location>
    </subcellularLocation>
    <subcellularLocation>
        <location evidence="2 26">Nucleus</location>
    </subcellularLocation>
</comment>
<dbReference type="SMART" id="SM00483">
    <property type="entry name" value="POLXc"/>
    <property type="match status" value="1"/>
</dbReference>
<keyword evidence="5" id="KW-0488">Methylation</keyword>
<keyword evidence="7" id="KW-0237">DNA synthesis</keyword>
<evidence type="ECO:0000259" key="27">
    <source>
        <dbReference type="SMART" id="SM00278"/>
    </source>
</evidence>
<sequence>MWTWTRIYLRLTETLLNNNNIIQRRSIRLSHFDPDKMSKRKNATTENPNKDFCDFLMELAIYEKNVNRQMHKYNAYRKAVGVLAKHPTRIKSGAEAKKLDGIGDKIAKKIDEYIDTGSLRKLEKIRADDTSVAINELTKVTGIGPAAAQKLVQEGITSIEELRKHPDKLNHHQQIGLKHFEDFEKRIPRAEMEQIQDTAFSEIRKLDDKFEARVCGSFRRGAESSGDIDILLTHPDYTSKTKGKPDLLHQVVKRLEKVGLITDTLVHGDFKFMGVCRVLESSPGSSKERCFRRIDIRLIPHDQYYCALLYFTGSDIFNKNMRAHALEVGFTLNEYTLRPLGSTGTPGEPLPVTSEEDIFDYLGMEYEQPYQRNS</sequence>
<dbReference type="Gene3D" id="3.30.460.10">
    <property type="entry name" value="Beta Polymerase, domain 2"/>
    <property type="match status" value="1"/>
</dbReference>
<keyword evidence="15 26" id="KW-0239">DNA-directed DNA polymerase</keyword>
<dbReference type="InterPro" id="IPR010996">
    <property type="entry name" value="HHH_MUS81"/>
</dbReference>
<comment type="catalytic activity">
    <reaction evidence="21">
        <text>2'-deoxyribonucleotide-(2'-deoxyribose 5'-phosphate)-2'-deoxyribonucleotide-DNA = a 3'-end 2'-deoxyribonucleotide-(2,3-dehydro-2,3-deoxyribose 5'-phosphate)-DNA + a 5'-end 5'-phospho-2'-deoxyribonucleoside-DNA + H(+)</text>
        <dbReference type="Rhea" id="RHEA:66592"/>
        <dbReference type="Rhea" id="RHEA-COMP:13180"/>
        <dbReference type="Rhea" id="RHEA-COMP:16897"/>
        <dbReference type="Rhea" id="RHEA-COMP:17067"/>
        <dbReference type="ChEBI" id="CHEBI:15378"/>
        <dbReference type="ChEBI" id="CHEBI:136412"/>
        <dbReference type="ChEBI" id="CHEBI:157695"/>
        <dbReference type="ChEBI" id="CHEBI:167181"/>
        <dbReference type="EC" id="4.2.99.18"/>
    </reaction>
</comment>
<keyword evidence="13" id="KW-0460">Magnesium</keyword>
<dbReference type="Gene3D" id="1.10.150.110">
    <property type="entry name" value="DNA polymerase beta, N-terminal domain-like"/>
    <property type="match status" value="1"/>
</dbReference>
<comment type="function">
    <text evidence="26">DNA polymerase that functions in several pathways of DNA repair. Involved in base excision repair (BER) responsible for repair of lesions that give rise to abasic (AP) sites in DNA. Also contributes to DNA double-strand break repair by non-homologous end joining and homologous recombination. Has both template-dependent and template-independent (terminal transferase) DNA polymerase activities. Has also a 5'-deoxyribose-5-phosphate lyase (dRP lyase) activity.</text>
</comment>
<keyword evidence="17" id="KW-0238">DNA-binding</keyword>
<dbReference type="CDD" id="cd00141">
    <property type="entry name" value="NT_POLXc"/>
    <property type="match status" value="1"/>
</dbReference>
<dbReference type="PANTHER" id="PTHR11276:SF42">
    <property type="entry name" value="DNA POLYMERASE BETA"/>
    <property type="match status" value="1"/>
</dbReference>
<dbReference type="EC" id="2.7.7.7" evidence="26"/>
<comment type="catalytic activity">
    <reaction evidence="22">
        <text>a 5'-end 2'-deoxyribose-2'-deoxyribonucleotide-DNA = (2E,4S)-4-hydroxypenten-2-al-5-phosphate + a 5'-end 5'-phospho-2'-deoxyribonucleoside-DNA + H(+)</text>
        <dbReference type="Rhea" id="RHEA:76255"/>
        <dbReference type="Rhea" id="RHEA-COMP:13180"/>
        <dbReference type="Rhea" id="RHEA-COMP:18657"/>
        <dbReference type="ChEBI" id="CHEBI:15378"/>
        <dbReference type="ChEBI" id="CHEBI:136412"/>
        <dbReference type="ChEBI" id="CHEBI:195194"/>
        <dbReference type="ChEBI" id="CHEBI:195195"/>
    </reaction>
</comment>
<evidence type="ECO:0000256" key="10">
    <source>
        <dbReference type="ARBA" id="ARBA00022705"/>
    </source>
</evidence>
<evidence type="ECO:0000256" key="6">
    <source>
        <dbReference type="ARBA" id="ARBA00022490"/>
    </source>
</evidence>
<evidence type="ECO:0000313" key="29">
    <source>
        <dbReference type="EnsemblMetazoa" id="G447.2:cds"/>
    </source>
</evidence>
<organism evidence="29 30">
    <name type="scientific">Magallana gigas</name>
    <name type="common">Pacific oyster</name>
    <name type="synonym">Crassostrea gigas</name>
    <dbReference type="NCBI Taxonomy" id="29159"/>
    <lineage>
        <taxon>Eukaryota</taxon>
        <taxon>Metazoa</taxon>
        <taxon>Spiralia</taxon>
        <taxon>Lophotrochozoa</taxon>
        <taxon>Mollusca</taxon>
        <taxon>Bivalvia</taxon>
        <taxon>Autobranchia</taxon>
        <taxon>Pteriomorphia</taxon>
        <taxon>Ostreida</taxon>
        <taxon>Ostreoidea</taxon>
        <taxon>Ostreidae</taxon>
        <taxon>Magallana</taxon>
    </lineage>
</organism>
<evidence type="ECO:0000256" key="24">
    <source>
        <dbReference type="ARBA" id="ARBA00049244"/>
    </source>
</evidence>
<feature type="domain" description="DNA-directed DNA polymerase X" evidence="28">
    <location>
        <begin position="47"/>
        <end position="373"/>
    </location>
</feature>
<dbReference type="SUPFAM" id="SSF81301">
    <property type="entry name" value="Nucleotidyltransferase"/>
    <property type="match status" value="1"/>
</dbReference>
<evidence type="ECO:0000256" key="9">
    <source>
        <dbReference type="ARBA" id="ARBA00022695"/>
    </source>
</evidence>
<dbReference type="InterPro" id="IPR027421">
    <property type="entry name" value="DNA_pol_lamdba_lyase_dom_sf"/>
</dbReference>
<evidence type="ECO:0000256" key="14">
    <source>
        <dbReference type="ARBA" id="ARBA00022843"/>
    </source>
</evidence>
<dbReference type="Gene3D" id="3.30.210.10">
    <property type="entry name" value="DNA polymerase, thumb domain"/>
    <property type="match status" value="1"/>
</dbReference>
<name>A0A8W8NA07_MAGGI</name>
<dbReference type="GO" id="GO:0140078">
    <property type="term" value="F:class I DNA-(apurinic or apyrimidinic site) endonuclease activity"/>
    <property type="evidence" value="ECO:0007669"/>
    <property type="project" value="UniProtKB-EC"/>
</dbReference>
<keyword evidence="11" id="KW-0479">Metal-binding</keyword>
<evidence type="ECO:0000256" key="2">
    <source>
        <dbReference type="ARBA" id="ARBA00004123"/>
    </source>
</evidence>
<keyword evidence="12 26" id="KW-0227">DNA damage</keyword>
<dbReference type="InterPro" id="IPR002054">
    <property type="entry name" value="DNA-dir_DNA_pol_X"/>
</dbReference>
<keyword evidence="16" id="KW-0915">Sodium</keyword>
<dbReference type="InterPro" id="IPR003583">
    <property type="entry name" value="Hlx-hairpin-Hlx_DNA-bd_motif"/>
</dbReference>
<dbReference type="SUPFAM" id="SSF47802">
    <property type="entry name" value="DNA polymerase beta, N-terminal domain-like"/>
    <property type="match status" value="1"/>
</dbReference>
<dbReference type="InterPro" id="IPR037160">
    <property type="entry name" value="DNA_Pol_thumb_sf"/>
</dbReference>
<dbReference type="GO" id="GO:0046872">
    <property type="term" value="F:metal ion binding"/>
    <property type="evidence" value="ECO:0007669"/>
    <property type="project" value="UniProtKB-UniRule"/>
</dbReference>
<dbReference type="FunFam" id="1.10.150.20:FF:000026">
    <property type="entry name" value="DNA polymerase beta"/>
    <property type="match status" value="1"/>
</dbReference>
<keyword evidence="10" id="KW-0235">DNA replication</keyword>
<dbReference type="InterPro" id="IPR002008">
    <property type="entry name" value="DNA_pol_X_beta-like"/>
</dbReference>
<dbReference type="GO" id="GO:0006303">
    <property type="term" value="P:double-strand break repair via nonhomologous end joining"/>
    <property type="evidence" value="ECO:0007669"/>
    <property type="project" value="TreeGrafter"/>
</dbReference>
<dbReference type="SUPFAM" id="SSF81585">
    <property type="entry name" value="PsbU/PolX domain-like"/>
    <property type="match status" value="1"/>
</dbReference>
<dbReference type="Gene3D" id="1.10.150.20">
    <property type="entry name" value="5' to 3' exonuclease, C-terminal subdomain"/>
    <property type="match status" value="1"/>
</dbReference>
<evidence type="ECO:0000256" key="17">
    <source>
        <dbReference type="ARBA" id="ARBA00023125"/>
    </source>
</evidence>
<dbReference type="SMART" id="SM00278">
    <property type="entry name" value="HhH1"/>
    <property type="match status" value="2"/>
</dbReference>
<dbReference type="Pfam" id="PF14716">
    <property type="entry name" value="HHH_8"/>
    <property type="match status" value="1"/>
</dbReference>
<evidence type="ECO:0000256" key="26">
    <source>
        <dbReference type="RuleBase" id="RU366014"/>
    </source>
</evidence>
<evidence type="ECO:0000256" key="18">
    <source>
        <dbReference type="ARBA" id="ARBA00023204"/>
    </source>
</evidence>
<evidence type="ECO:0000256" key="12">
    <source>
        <dbReference type="ARBA" id="ARBA00022763"/>
    </source>
</evidence>
<keyword evidence="14" id="KW-0832">Ubl conjugation</keyword>
<dbReference type="GO" id="GO:0003887">
    <property type="term" value="F:DNA-directed DNA polymerase activity"/>
    <property type="evidence" value="ECO:0007669"/>
    <property type="project" value="UniProtKB-UniRule"/>
</dbReference>